<dbReference type="GO" id="GO:0008855">
    <property type="term" value="F:exodeoxyribonuclease VII activity"/>
    <property type="evidence" value="ECO:0007669"/>
    <property type="project" value="UniProtKB-EC"/>
</dbReference>
<evidence type="ECO:0000313" key="5">
    <source>
        <dbReference type="Proteomes" id="UP001593940"/>
    </source>
</evidence>
<keyword evidence="5" id="KW-1185">Reference proteome</keyword>
<dbReference type="PANTHER" id="PTHR30008:SF0">
    <property type="entry name" value="EXODEOXYRIBONUCLEASE 7 LARGE SUBUNIT"/>
    <property type="match status" value="1"/>
</dbReference>
<sequence length="491" mass="53831">MNLHEPDRLPATGPGQPTSEARPIPRWGLRQFTSEAGRVIRSGLPEEVWVEAAILAVSTAGSGYTLDLIEPHAQNASTSARLRVFVPPTVVEQMRQATGEDPDVSSLRGSGAWVRIKPSFHPSRHLQPTVSDLQPVPTGSSLEQVRDEARLRLIEDGLFCHQRQLPAPADILRIGVVHPERSAGYADVLSELERLERAGIATAVSFPASFEGSGARQSLCAALKQAGEVAQAEGLDVLLLVRGGGHAAGLASLVFEDVARLICTFPVPVITGLGHATDRTLLDEVAWKATDTPSKAIGLVQDLIRDRAERIMIDYRTIRKAVNSSIEQQAQLLQVRRERILRDAAACLHQHESRIESAQQTVITSRSFLRTRLDESLQHLERLIRELTGVRSGLFLAVLKRENRELERLRREITCLLQQALDRVGLALEGLHREIRALSVEGTLARGFALVLDHNRHPVRHVAQIGGAPLSLSLADGTVQVRRADPTTLTK</sequence>
<dbReference type="EMBL" id="JBHOMY010000016">
    <property type="protein sequence ID" value="MFC1456420.1"/>
    <property type="molecule type" value="Genomic_DNA"/>
</dbReference>
<keyword evidence="1" id="KW-0175">Coiled coil</keyword>
<proteinExistence type="predicted"/>
<dbReference type="Pfam" id="PF02601">
    <property type="entry name" value="Exonuc_VII_L"/>
    <property type="match status" value="1"/>
</dbReference>
<feature type="region of interest" description="Disordered" evidence="2">
    <location>
        <begin position="1"/>
        <end position="27"/>
    </location>
</feature>
<feature type="coiled-coil region" evidence="1">
    <location>
        <begin position="396"/>
        <end position="423"/>
    </location>
</feature>
<evidence type="ECO:0000259" key="3">
    <source>
        <dbReference type="Pfam" id="PF02601"/>
    </source>
</evidence>
<dbReference type="Proteomes" id="UP001593940">
    <property type="component" value="Unassembled WGS sequence"/>
</dbReference>
<dbReference type="PANTHER" id="PTHR30008">
    <property type="entry name" value="EXODEOXYRIBONUCLEASE 7 LARGE SUBUNIT"/>
    <property type="match status" value="1"/>
</dbReference>
<dbReference type="RefSeq" id="WP_377029194.1">
    <property type="nucleotide sequence ID" value="NZ_JBHOMY010000016.1"/>
</dbReference>
<organism evidence="4 5">
    <name type="scientific">Microvirga arabica</name>
    <dbReference type="NCBI Taxonomy" id="1128671"/>
    <lineage>
        <taxon>Bacteria</taxon>
        <taxon>Pseudomonadati</taxon>
        <taxon>Pseudomonadota</taxon>
        <taxon>Alphaproteobacteria</taxon>
        <taxon>Hyphomicrobiales</taxon>
        <taxon>Methylobacteriaceae</taxon>
        <taxon>Microvirga</taxon>
    </lineage>
</organism>
<reference evidence="4 5" key="1">
    <citation type="submission" date="2024-09" db="EMBL/GenBank/DDBJ databases">
        <title>Nodulacao em especies de Leguminosae Basais da Amazonia e Caracterizacao dos Rizobios e Bacterias Associadas aos Nodulos.</title>
        <authorList>
            <person name="Jambeiro I.C.A."/>
            <person name="Lopes I.S."/>
            <person name="Aguiar E.R.G.R."/>
            <person name="Santos A.F.J."/>
            <person name="Dos Santos J.M.F."/>
            <person name="Gross E."/>
        </authorList>
    </citation>
    <scope>NUCLEOTIDE SEQUENCE [LARGE SCALE GENOMIC DNA]</scope>
    <source>
        <strain evidence="4 5">BRUESC1165</strain>
    </source>
</reference>
<dbReference type="EC" id="3.1.11.6" evidence="4"/>
<evidence type="ECO:0000256" key="2">
    <source>
        <dbReference type="SAM" id="MobiDB-lite"/>
    </source>
</evidence>
<protein>
    <submittedName>
        <fullName evidence="4">Exodeoxyribonuclease VII large subunit</fullName>
        <ecNumber evidence="4">3.1.11.6</ecNumber>
    </submittedName>
</protein>
<comment type="caution">
    <text evidence="4">The sequence shown here is derived from an EMBL/GenBank/DDBJ whole genome shotgun (WGS) entry which is preliminary data.</text>
</comment>
<evidence type="ECO:0000313" key="4">
    <source>
        <dbReference type="EMBL" id="MFC1456420.1"/>
    </source>
</evidence>
<dbReference type="InterPro" id="IPR020579">
    <property type="entry name" value="Exonuc_VII_lsu_C"/>
</dbReference>
<gene>
    <name evidence="4" type="ORF">ACETIH_06730</name>
</gene>
<name>A0ABV6Y563_9HYPH</name>
<keyword evidence="4" id="KW-0378">Hydrolase</keyword>
<evidence type="ECO:0000256" key="1">
    <source>
        <dbReference type="SAM" id="Coils"/>
    </source>
</evidence>
<accession>A0ABV6Y563</accession>
<dbReference type="InterPro" id="IPR003753">
    <property type="entry name" value="Exonuc_VII_L"/>
</dbReference>
<feature type="domain" description="Exonuclease VII large subunit C-terminal" evidence="3">
    <location>
        <begin position="158"/>
        <end position="481"/>
    </location>
</feature>